<feature type="domain" description="Peptidase C39-like" evidence="2">
    <location>
        <begin position="77"/>
        <end position="194"/>
    </location>
</feature>
<evidence type="ECO:0000259" key="2">
    <source>
        <dbReference type="Pfam" id="PF13529"/>
    </source>
</evidence>
<dbReference type="AlphaFoldDB" id="A0A0G1CJP6"/>
<dbReference type="Pfam" id="PF13529">
    <property type="entry name" value="Peptidase_C39_2"/>
    <property type="match status" value="1"/>
</dbReference>
<dbReference type="EMBL" id="LCFB01000003">
    <property type="protein sequence ID" value="KKS86045.1"/>
    <property type="molecule type" value="Genomic_DNA"/>
</dbReference>
<dbReference type="InterPro" id="IPR019734">
    <property type="entry name" value="TPR_rpt"/>
</dbReference>
<sequence length="376" mass="42170">MKNVLFIIALIFFSLAGILYLTVSFILPTLQSLDLSPTITASSGSFGQLLSSAKPSASPIALPPIPQRKVLPGGTQVFQTFNNCGPASLSMALSYFDITVNQQELGQALRPYQIPGGDNDDKSVTLEELAIKASEYGLIPYHRPNGTVEKLKQFIAADLPVITRTLLHADDDVGHYRVVKGYDDELQQLFQDDSMQGKDLWFSYAAYEQLWQPYNFEYLALVPKEKEDAVKTILGAEIDEQVAWANAVQNSETQLAKNPGDLYARLNLSVALYHTGNYQQSATEFEKVESRLPFRTLWYQIEPIEAYVALKNYDRVLQITDVVLNKYNRAFSELYLIRGEIYKQQGKLDQAKAEFEKAVLYNVNLQAAKEALASVE</sequence>
<dbReference type="Gene3D" id="3.90.70.10">
    <property type="entry name" value="Cysteine proteinases"/>
    <property type="match status" value="1"/>
</dbReference>
<dbReference type="InterPro" id="IPR011990">
    <property type="entry name" value="TPR-like_helical_dom_sf"/>
</dbReference>
<dbReference type="SUPFAM" id="SSF48452">
    <property type="entry name" value="TPR-like"/>
    <property type="match status" value="1"/>
</dbReference>
<dbReference type="InterPro" id="IPR039564">
    <property type="entry name" value="Peptidase_C39-like"/>
</dbReference>
<evidence type="ECO:0000313" key="4">
    <source>
        <dbReference type="Proteomes" id="UP000034543"/>
    </source>
</evidence>
<dbReference type="Proteomes" id="UP000034543">
    <property type="component" value="Unassembled WGS sequence"/>
</dbReference>
<accession>A0A0G1CJP6</accession>
<keyword evidence="1" id="KW-0802">TPR repeat</keyword>
<name>A0A0G1CJP6_9BACT</name>
<organism evidence="3 4">
    <name type="scientific">Candidatus Gottesmanbacteria bacterium GW2011_GWA1_43_11</name>
    <dbReference type="NCBI Taxonomy" id="1618436"/>
    <lineage>
        <taxon>Bacteria</taxon>
        <taxon>Candidatus Gottesmaniibacteriota</taxon>
    </lineage>
</organism>
<dbReference type="PROSITE" id="PS50005">
    <property type="entry name" value="TPR"/>
    <property type="match status" value="1"/>
</dbReference>
<protein>
    <submittedName>
        <fullName evidence="3">Tetratricopeptide TPR_1 repeat-containing protein</fullName>
    </submittedName>
</protein>
<comment type="caution">
    <text evidence="3">The sequence shown here is derived from an EMBL/GenBank/DDBJ whole genome shotgun (WGS) entry which is preliminary data.</text>
</comment>
<evidence type="ECO:0000313" key="3">
    <source>
        <dbReference type="EMBL" id="KKS86045.1"/>
    </source>
</evidence>
<proteinExistence type="predicted"/>
<dbReference type="Gene3D" id="1.25.40.10">
    <property type="entry name" value="Tetratricopeptide repeat domain"/>
    <property type="match status" value="1"/>
</dbReference>
<evidence type="ECO:0000256" key="1">
    <source>
        <dbReference type="PROSITE-ProRule" id="PRU00339"/>
    </source>
</evidence>
<dbReference type="STRING" id="1618436.UV59_C0003G0040"/>
<gene>
    <name evidence="3" type="ORF">UV59_C0003G0040</name>
</gene>
<feature type="repeat" description="TPR" evidence="1">
    <location>
        <begin position="332"/>
        <end position="365"/>
    </location>
</feature>
<reference evidence="3 4" key="1">
    <citation type="journal article" date="2015" name="Nature">
        <title>rRNA introns, odd ribosomes, and small enigmatic genomes across a large radiation of phyla.</title>
        <authorList>
            <person name="Brown C.T."/>
            <person name="Hug L.A."/>
            <person name="Thomas B.C."/>
            <person name="Sharon I."/>
            <person name="Castelle C.J."/>
            <person name="Singh A."/>
            <person name="Wilkins M.J."/>
            <person name="Williams K.H."/>
            <person name="Banfield J.F."/>
        </authorList>
    </citation>
    <scope>NUCLEOTIDE SEQUENCE [LARGE SCALE GENOMIC DNA]</scope>
</reference>
<dbReference type="Pfam" id="PF13181">
    <property type="entry name" value="TPR_8"/>
    <property type="match status" value="1"/>
</dbReference>